<protein>
    <submittedName>
        <fullName evidence="2">Uncharacterized protein</fullName>
    </submittedName>
</protein>
<accession>A0A182V372</accession>
<dbReference type="Proteomes" id="UP000075903">
    <property type="component" value="Unassembled WGS sequence"/>
</dbReference>
<dbReference type="VEuPathDB" id="VectorBase:AMEM21_007261"/>
<reference evidence="2" key="1">
    <citation type="submission" date="2020-05" db="UniProtKB">
        <authorList>
            <consortium name="EnsemblMetazoa"/>
        </authorList>
    </citation>
    <scope>IDENTIFICATION</scope>
    <source>
        <strain evidence="2">MAF</strain>
    </source>
</reference>
<dbReference type="EnsemblMetazoa" id="AMEM008104-RA">
    <property type="protein sequence ID" value="AMEM008104-PA"/>
    <property type="gene ID" value="AMEM008104"/>
</dbReference>
<dbReference type="AlphaFoldDB" id="A0A182V372"/>
<name>A0A182V372_ANOME</name>
<keyword evidence="3" id="KW-1185">Reference proteome</keyword>
<feature type="compositionally biased region" description="Basic residues" evidence="1">
    <location>
        <begin position="97"/>
        <end position="110"/>
    </location>
</feature>
<evidence type="ECO:0000313" key="3">
    <source>
        <dbReference type="Proteomes" id="UP000075903"/>
    </source>
</evidence>
<feature type="region of interest" description="Disordered" evidence="1">
    <location>
        <begin position="93"/>
        <end position="123"/>
    </location>
</feature>
<evidence type="ECO:0000313" key="2">
    <source>
        <dbReference type="EnsemblMetazoa" id="AMEM008104-PA"/>
    </source>
</evidence>
<dbReference type="VEuPathDB" id="VectorBase:AMEM008104"/>
<sequence length="123" mass="14401">MKLKPFYADMLLALTLHTQQEIARDRSCSRTSLGRREYLDDYQLKQDLVRKLPPTNQLQWFRFVGARTLYHATLDHLSEFLRLIALDISELEPYRPKPGKRNGAGKKKSNRNGNGDQKEKRDI</sequence>
<organism evidence="2 3">
    <name type="scientific">Anopheles merus</name>
    <name type="common">Mosquito</name>
    <dbReference type="NCBI Taxonomy" id="30066"/>
    <lineage>
        <taxon>Eukaryota</taxon>
        <taxon>Metazoa</taxon>
        <taxon>Ecdysozoa</taxon>
        <taxon>Arthropoda</taxon>
        <taxon>Hexapoda</taxon>
        <taxon>Insecta</taxon>
        <taxon>Pterygota</taxon>
        <taxon>Neoptera</taxon>
        <taxon>Endopterygota</taxon>
        <taxon>Diptera</taxon>
        <taxon>Nematocera</taxon>
        <taxon>Culicoidea</taxon>
        <taxon>Culicidae</taxon>
        <taxon>Anophelinae</taxon>
        <taxon>Anopheles</taxon>
    </lineage>
</organism>
<proteinExistence type="predicted"/>
<evidence type="ECO:0000256" key="1">
    <source>
        <dbReference type="SAM" id="MobiDB-lite"/>
    </source>
</evidence>